<evidence type="ECO:0000256" key="1">
    <source>
        <dbReference type="SAM" id="MobiDB-lite"/>
    </source>
</evidence>
<dbReference type="OrthoDB" id="194443at2759"/>
<feature type="region of interest" description="Disordered" evidence="1">
    <location>
        <begin position="1"/>
        <end position="25"/>
    </location>
</feature>
<keyword evidence="4" id="KW-1185">Reference proteome</keyword>
<feature type="domain" description="BTB" evidence="2">
    <location>
        <begin position="102"/>
        <end position="174"/>
    </location>
</feature>
<dbReference type="SUPFAM" id="SSF54695">
    <property type="entry name" value="POZ domain"/>
    <property type="match status" value="1"/>
</dbReference>
<accession>A0A8H4IIW8</accession>
<dbReference type="PROSITE" id="PS50097">
    <property type="entry name" value="BTB"/>
    <property type="match status" value="1"/>
</dbReference>
<dbReference type="Pfam" id="PF00651">
    <property type="entry name" value="BTB"/>
    <property type="match status" value="1"/>
</dbReference>
<name>A0A8H4IIW8_9PEZI</name>
<comment type="caution">
    <text evidence="3">The sequence shown here is derived from an EMBL/GenBank/DDBJ whole genome shotgun (WGS) entry which is preliminary data.</text>
</comment>
<proteinExistence type="predicted"/>
<evidence type="ECO:0000259" key="2">
    <source>
        <dbReference type="PROSITE" id="PS50097"/>
    </source>
</evidence>
<dbReference type="PANTHER" id="PTHR47843">
    <property type="entry name" value="BTB DOMAIN-CONTAINING PROTEIN-RELATED"/>
    <property type="match status" value="1"/>
</dbReference>
<dbReference type="PANTHER" id="PTHR47843:SF2">
    <property type="entry name" value="BTB DOMAIN-CONTAINING PROTEIN"/>
    <property type="match status" value="1"/>
</dbReference>
<organism evidence="3 4">
    <name type="scientific">Botryosphaeria dothidea</name>
    <dbReference type="NCBI Taxonomy" id="55169"/>
    <lineage>
        <taxon>Eukaryota</taxon>
        <taxon>Fungi</taxon>
        <taxon>Dikarya</taxon>
        <taxon>Ascomycota</taxon>
        <taxon>Pezizomycotina</taxon>
        <taxon>Dothideomycetes</taxon>
        <taxon>Dothideomycetes incertae sedis</taxon>
        <taxon>Botryosphaeriales</taxon>
        <taxon>Botryosphaeriaceae</taxon>
        <taxon>Botryosphaeria</taxon>
    </lineage>
</organism>
<dbReference type="Proteomes" id="UP000572817">
    <property type="component" value="Unassembled WGS sequence"/>
</dbReference>
<dbReference type="InterPro" id="IPR000210">
    <property type="entry name" value="BTB/POZ_dom"/>
</dbReference>
<dbReference type="EMBL" id="WWBZ02000073">
    <property type="protein sequence ID" value="KAF4301996.1"/>
    <property type="molecule type" value="Genomic_DNA"/>
</dbReference>
<feature type="region of interest" description="Disordered" evidence="1">
    <location>
        <begin position="309"/>
        <end position="328"/>
    </location>
</feature>
<evidence type="ECO:0000313" key="3">
    <source>
        <dbReference type="EMBL" id="KAF4301996.1"/>
    </source>
</evidence>
<sequence>MASPSQYILGHTGPPPSIVQQPPHQIGPHAHQFGRVYNTVPTPILRCLHCGVTMNSPLQPPSMSQQNLDLTDDRQWNERDFRCLSVCKYNKNTRPFISDYGPMVKIIAGKDDATKQFIVHTGLVSWASSYFKAAFQKDRFKEGAEGVVRLEEDKPYVVERFIEWLYNGRVMWYNTSNPANMKKLVSSLIIYELYTFADCRGIRTLKNDIIDALTDSIARTWTSIPPDAIEHIYENVPRSNPMARLMVTYQIQCTKTIKPPMIDEDYIFEQYPPEFLLDYILALESRKSSVKAKRVGWCMMDRCAFHDHPEEEKKSEMAPQPQASGRST</sequence>
<reference evidence="3" key="1">
    <citation type="submission" date="2020-04" db="EMBL/GenBank/DDBJ databases">
        <title>Genome Assembly and Annotation of Botryosphaeria dothidea sdau 11-99, a Latent Pathogen of Apple Fruit Ring Rot in China.</title>
        <authorList>
            <person name="Yu C."/>
            <person name="Diao Y."/>
            <person name="Lu Q."/>
            <person name="Zhao J."/>
            <person name="Cui S."/>
            <person name="Peng C."/>
            <person name="He B."/>
            <person name="Liu H."/>
        </authorList>
    </citation>
    <scope>NUCLEOTIDE SEQUENCE [LARGE SCALE GENOMIC DNA]</scope>
    <source>
        <strain evidence="3">Sdau11-99</strain>
    </source>
</reference>
<dbReference type="CDD" id="cd18186">
    <property type="entry name" value="BTB_POZ_ZBTB_KLHL-like"/>
    <property type="match status" value="1"/>
</dbReference>
<dbReference type="Gene3D" id="3.30.710.10">
    <property type="entry name" value="Potassium Channel Kv1.1, Chain A"/>
    <property type="match status" value="1"/>
</dbReference>
<dbReference type="InterPro" id="IPR011333">
    <property type="entry name" value="SKP1/BTB/POZ_sf"/>
</dbReference>
<gene>
    <name evidence="3" type="ORF">GTA08_BOTSDO09806</name>
</gene>
<evidence type="ECO:0000313" key="4">
    <source>
        <dbReference type="Proteomes" id="UP000572817"/>
    </source>
</evidence>
<protein>
    <submittedName>
        <fullName evidence="3">BTB/POZ-like protein</fullName>
    </submittedName>
</protein>
<dbReference type="AlphaFoldDB" id="A0A8H4IIW8"/>